<dbReference type="PROSITE" id="PS51165">
    <property type="entry name" value="THUMP"/>
    <property type="match status" value="1"/>
</dbReference>
<dbReference type="SMART" id="SM00981">
    <property type="entry name" value="THUMP"/>
    <property type="match status" value="1"/>
</dbReference>
<dbReference type="Pfam" id="PF22020">
    <property type="entry name" value="RlmL_1st"/>
    <property type="match status" value="1"/>
</dbReference>
<dbReference type="InterPro" id="IPR029063">
    <property type="entry name" value="SAM-dependent_MTases_sf"/>
</dbReference>
<dbReference type="GO" id="GO:0003723">
    <property type="term" value="F:RNA binding"/>
    <property type="evidence" value="ECO:0007669"/>
    <property type="project" value="UniProtKB-UniRule"/>
</dbReference>
<dbReference type="GO" id="GO:0008990">
    <property type="term" value="F:rRNA (guanine-N2-)-methyltransferase activity"/>
    <property type="evidence" value="ECO:0007669"/>
    <property type="project" value="TreeGrafter"/>
</dbReference>
<feature type="domain" description="THUMP" evidence="4">
    <location>
        <begin position="50"/>
        <end position="161"/>
    </location>
</feature>
<evidence type="ECO:0000256" key="2">
    <source>
        <dbReference type="ARBA" id="ARBA00022679"/>
    </source>
</evidence>
<dbReference type="PANTHER" id="PTHR47313:SF1">
    <property type="entry name" value="RIBOSOMAL RNA LARGE SUBUNIT METHYLTRANSFERASE K_L"/>
    <property type="match status" value="1"/>
</dbReference>
<evidence type="ECO:0000259" key="4">
    <source>
        <dbReference type="PROSITE" id="PS51165"/>
    </source>
</evidence>
<keyword evidence="2" id="KW-0808">Transferase</keyword>
<keyword evidence="3" id="KW-0694">RNA-binding</keyword>
<organism evidence="5 6">
    <name type="scientific">Breznakibacter xylanolyticus</name>
    <dbReference type="NCBI Taxonomy" id="990"/>
    <lineage>
        <taxon>Bacteria</taxon>
        <taxon>Pseudomonadati</taxon>
        <taxon>Bacteroidota</taxon>
        <taxon>Bacteroidia</taxon>
        <taxon>Marinilabiliales</taxon>
        <taxon>Marinilabiliaceae</taxon>
        <taxon>Breznakibacter</taxon>
    </lineage>
</organism>
<evidence type="ECO:0000313" key="5">
    <source>
        <dbReference type="EMBL" id="PZX16425.1"/>
    </source>
</evidence>
<reference evidence="5 6" key="1">
    <citation type="submission" date="2018-06" db="EMBL/GenBank/DDBJ databases">
        <title>Genomic Encyclopedia of Archaeal and Bacterial Type Strains, Phase II (KMG-II): from individual species to whole genera.</title>
        <authorList>
            <person name="Goeker M."/>
        </authorList>
    </citation>
    <scope>NUCLEOTIDE SEQUENCE [LARGE SCALE GENOMIC DNA]</scope>
    <source>
        <strain evidence="5 6">DSM 6779</strain>
    </source>
</reference>
<dbReference type="InterPro" id="IPR000241">
    <property type="entry name" value="RlmKL-like_Mtase"/>
</dbReference>
<proteinExistence type="predicted"/>
<evidence type="ECO:0000256" key="3">
    <source>
        <dbReference type="PROSITE-ProRule" id="PRU00529"/>
    </source>
</evidence>
<dbReference type="Proteomes" id="UP000249239">
    <property type="component" value="Unassembled WGS sequence"/>
</dbReference>
<keyword evidence="1 5" id="KW-0489">Methyltransferase</keyword>
<dbReference type="InterPro" id="IPR002052">
    <property type="entry name" value="DNA_methylase_N6_adenine_CS"/>
</dbReference>
<dbReference type="InterPro" id="IPR054170">
    <property type="entry name" value="RlmL_1st"/>
</dbReference>
<dbReference type="EMBL" id="QKZK01000013">
    <property type="protein sequence ID" value="PZX16425.1"/>
    <property type="molecule type" value="Genomic_DNA"/>
</dbReference>
<gene>
    <name evidence="5" type="ORF">LX69_01920</name>
</gene>
<comment type="caution">
    <text evidence="5">The sequence shown here is derived from an EMBL/GenBank/DDBJ whole genome shotgun (WGS) entry which is preliminary data.</text>
</comment>
<dbReference type="Pfam" id="PF02926">
    <property type="entry name" value="THUMP"/>
    <property type="match status" value="1"/>
</dbReference>
<dbReference type="SUPFAM" id="SSF53335">
    <property type="entry name" value="S-adenosyl-L-methionine-dependent methyltransferases"/>
    <property type="match status" value="1"/>
</dbReference>
<dbReference type="CDD" id="cd11715">
    <property type="entry name" value="THUMP_AdoMetMT"/>
    <property type="match status" value="1"/>
</dbReference>
<name>A0A2W7N7P4_9BACT</name>
<dbReference type="InterPro" id="IPR004114">
    <property type="entry name" value="THUMP_dom"/>
</dbReference>
<dbReference type="PROSITE" id="PS00092">
    <property type="entry name" value="N6_MTASE"/>
    <property type="match status" value="1"/>
</dbReference>
<evidence type="ECO:0000256" key="1">
    <source>
        <dbReference type="ARBA" id="ARBA00022603"/>
    </source>
</evidence>
<accession>A0A2W7N7P4</accession>
<protein>
    <submittedName>
        <fullName evidence="5">Putative N6-adenine-specific DNA methylase</fullName>
    </submittedName>
</protein>
<sequence length="404" mass="45291">MSQSGGTALKLVAKTFYGLETVLAKELAALGAQEITTLKRAVSFEADMALLYKSNLHLRTAIRILMPIATFNATSDIELYKKIKEMDWSKYLRADQTLAVDAITYSKIFTHSKYVSLKTKDAICDRFRDETGQRPSVDIESPTVLINIHIAEDQVTVSLDSSAEPLNRRGYRTNEHEAPINEVLAAGMVLLSEWDTKSTFIDPMCGSGTIVMEAAMIAANIAPNIKRKDFGFTRWNNFDAPLWEKIRHEAIEAQTTPTARICGSDISLRAIDTARQSALDFGLKQFIDFSCAPLEEVNPISKKGVVIMNPPYGERLKTRDIVQMYIGIGNHLKRNFQGFDAWVISSNLEAMKLIGLKPSAKITLYNGALECRFEKFSLYEGSHADMVRKRRIIPRDDSAPRQKI</sequence>
<dbReference type="GO" id="GO:0070043">
    <property type="term" value="F:rRNA (guanine-N7-)-methyltransferase activity"/>
    <property type="evidence" value="ECO:0007669"/>
    <property type="project" value="TreeGrafter"/>
</dbReference>
<evidence type="ECO:0000313" key="6">
    <source>
        <dbReference type="Proteomes" id="UP000249239"/>
    </source>
</evidence>
<keyword evidence="6" id="KW-1185">Reference proteome</keyword>
<dbReference type="Pfam" id="PF01170">
    <property type="entry name" value="UPF0020"/>
    <property type="match status" value="1"/>
</dbReference>
<dbReference type="Gene3D" id="3.40.50.150">
    <property type="entry name" value="Vaccinia Virus protein VP39"/>
    <property type="match status" value="1"/>
</dbReference>
<dbReference type="AlphaFoldDB" id="A0A2W7N7P4"/>
<dbReference type="PANTHER" id="PTHR47313">
    <property type="entry name" value="RIBOSOMAL RNA LARGE SUBUNIT METHYLTRANSFERASE K/L"/>
    <property type="match status" value="1"/>
</dbReference>
<dbReference type="Gene3D" id="3.30.2130.30">
    <property type="match status" value="1"/>
</dbReference>